<dbReference type="AlphaFoldDB" id="A0A6J6EPM6"/>
<organism evidence="1">
    <name type="scientific">freshwater metagenome</name>
    <dbReference type="NCBI Taxonomy" id="449393"/>
    <lineage>
        <taxon>unclassified sequences</taxon>
        <taxon>metagenomes</taxon>
        <taxon>ecological metagenomes</taxon>
    </lineage>
</organism>
<evidence type="ECO:0000313" key="1">
    <source>
        <dbReference type="EMBL" id="CAB4574818.1"/>
    </source>
</evidence>
<sequence length="181" mass="21212">MHPYREVANQKWAHRVAWFSLLRRVRVLQPTASCAMQSAKQSVAQQPSRICLCRRHKCFLRAGPLNAHVLDCQSVVARTYQWNPHRWCAATMALLLRGSFLMAKSVGLPRMRAFWREHPTINLVGWNACRCAIPQHEQKWERSVLRQVLVRRQVDVPTAHAPKMHLHLRLQRQVPQTEWCE</sequence>
<gene>
    <name evidence="1" type="ORF">UFOPK1704_00650</name>
</gene>
<dbReference type="EMBL" id="CAEZTQ010000113">
    <property type="protein sequence ID" value="CAB4574818.1"/>
    <property type="molecule type" value="Genomic_DNA"/>
</dbReference>
<reference evidence="1" key="1">
    <citation type="submission" date="2020-05" db="EMBL/GenBank/DDBJ databases">
        <authorList>
            <person name="Chiriac C."/>
            <person name="Salcher M."/>
            <person name="Ghai R."/>
            <person name="Kavagutti S V."/>
        </authorList>
    </citation>
    <scope>NUCLEOTIDE SEQUENCE</scope>
</reference>
<protein>
    <submittedName>
        <fullName evidence="1">Unannotated protein</fullName>
    </submittedName>
</protein>
<proteinExistence type="predicted"/>
<accession>A0A6J6EPM6</accession>
<name>A0A6J6EPM6_9ZZZZ</name>